<feature type="region of interest" description="Disordered" evidence="1">
    <location>
        <begin position="456"/>
        <end position="477"/>
    </location>
</feature>
<keyword evidence="3" id="KW-1185">Reference proteome</keyword>
<accession>Q6ZE73</accession>
<dbReference type="IntAct" id="Q6ZE73">
    <property type="interactions" value="1"/>
</dbReference>
<evidence type="ECO:0000313" key="2">
    <source>
        <dbReference type="EMBL" id="BAD02027.1"/>
    </source>
</evidence>
<geneLocation type="plasmid" evidence="2 3">
    <name>pSYSG</name>
</geneLocation>
<name>Q6ZE73_SYNY3</name>
<feature type="compositionally biased region" description="Polar residues" evidence="1">
    <location>
        <begin position="456"/>
        <end position="472"/>
    </location>
</feature>
<dbReference type="Proteomes" id="UP000001425">
    <property type="component" value="Plasmid pSYSG"/>
</dbReference>
<dbReference type="EnsemblBacteria" id="BAD02027">
    <property type="protein sequence ID" value="BAD02027"/>
    <property type="gene ID" value="BAD02027"/>
</dbReference>
<dbReference type="KEGG" id="syn:sll8019"/>
<protein>
    <submittedName>
        <fullName evidence="2">Sll8019 protein</fullName>
    </submittedName>
</protein>
<keyword evidence="2" id="KW-0614">Plasmid</keyword>
<evidence type="ECO:0000256" key="1">
    <source>
        <dbReference type="SAM" id="MobiDB-lite"/>
    </source>
</evidence>
<gene>
    <name evidence="2" type="ordered locus">sll8019</name>
</gene>
<reference evidence="2 3" key="1">
    <citation type="journal article" date="2003" name="DNA Res.">
        <title>Structural analysis of four large plasmids harboring in a unicellular cyanobacterium, Synechocystis sp. PCC 6803.</title>
        <authorList>
            <person name="Kaneko T."/>
            <person name="Nakamura Y."/>
            <person name="Sasamoto S."/>
            <person name="Watanabe A."/>
            <person name="Kohara M."/>
            <person name="Matsumoto M."/>
            <person name="Shimpo S."/>
            <person name="Yamada M."/>
            <person name="Tabata S."/>
        </authorList>
    </citation>
    <scope>NUCLEOTIDE SEQUENCE [LARGE SCALE GENOMIC DNA]</scope>
    <source>
        <strain evidence="3">ATCC 27184 / PCC 6803 / Kazusa</strain>
    </source>
</reference>
<sequence length="575" mass="64959">MLTTKHLPQSYTGQRFCRFFKHRFNFIKSSYSSTPEWITISDYPIEHRNLWSVYQDPERLIGLSFGTTTHYAVLDIDCSSPYHPGNSESQYRELLGAYEEVGINSVVTLQSSNSGGLHVYFVFPKALPTFKLAHMLRLTAIKAGYEVKDGKLEIFPNTKTYSKHSKTSYKAVRLPLQRGSWLLDKDFVPYSNDIEVFLEQGEGAAEEQDIELIETAIESASHIKQFRRVKGEGDACSFAQDLREQIGEGWTSFGQTNDLLRIIGTYGRVFKGLEGQALADYIVRTAETSPGYQQYCQHKHNIQRRSKDWGRCIEKYYYPYGSEPTRSGTFKDMQRTGNRQARQVKENVVNRTRQEEAVARIKQGMDYVRQTMAVLPVKVGAMKDLLLEAIYHLFGKRTSDSTLSRYREYWHPDYVSVTSPPVGESSSTIIDNDDNDSASIDAIESEIDLDVENIESSSKNSCHTPYESLSSTQDKKDISKPLSEETFSLSATPPSYMKVYVLNSFASGLVSRMVFGKESSSKLYSIQPASLVTLCSGAIHSLHPYLVYVKPLEGAEDWISGIAVLFSSLTLVNDS</sequence>
<evidence type="ECO:0000313" key="3">
    <source>
        <dbReference type="Proteomes" id="UP000001425"/>
    </source>
</evidence>
<dbReference type="AlphaFoldDB" id="Q6ZE73"/>
<organism evidence="2 3">
    <name type="scientific">Synechocystis sp. (strain ATCC 27184 / PCC 6803 / Kazusa)</name>
    <dbReference type="NCBI Taxonomy" id="1111708"/>
    <lineage>
        <taxon>Bacteria</taxon>
        <taxon>Bacillati</taxon>
        <taxon>Cyanobacteriota</taxon>
        <taxon>Cyanophyceae</taxon>
        <taxon>Synechococcales</taxon>
        <taxon>Merismopediaceae</taxon>
        <taxon>Synechocystis</taxon>
    </lineage>
</organism>
<feature type="region of interest" description="Disordered" evidence="1">
    <location>
        <begin position="417"/>
        <end position="436"/>
    </location>
</feature>
<dbReference type="EMBL" id="AP004312">
    <property type="protein sequence ID" value="BAD02027.1"/>
    <property type="molecule type" value="Genomic_DNA"/>
</dbReference>
<proteinExistence type="predicted"/>
<dbReference type="InParanoid" id="Q6ZE73"/>